<dbReference type="EMBL" id="JBFXLS010000057">
    <property type="protein sequence ID" value="KAL2822742.1"/>
    <property type="molecule type" value="Genomic_DNA"/>
</dbReference>
<proteinExistence type="predicted"/>
<comment type="caution">
    <text evidence="1">The sequence shown here is derived from an EMBL/GenBank/DDBJ whole genome shotgun (WGS) entry which is preliminary data.</text>
</comment>
<gene>
    <name evidence="1" type="ORF">BDW59DRAFT_149418</name>
</gene>
<evidence type="ECO:0000313" key="1">
    <source>
        <dbReference type="EMBL" id="KAL2822742.1"/>
    </source>
</evidence>
<organism evidence="1 2">
    <name type="scientific">Aspergillus cavernicola</name>
    <dbReference type="NCBI Taxonomy" id="176166"/>
    <lineage>
        <taxon>Eukaryota</taxon>
        <taxon>Fungi</taxon>
        <taxon>Dikarya</taxon>
        <taxon>Ascomycota</taxon>
        <taxon>Pezizomycotina</taxon>
        <taxon>Eurotiomycetes</taxon>
        <taxon>Eurotiomycetidae</taxon>
        <taxon>Eurotiales</taxon>
        <taxon>Aspergillaceae</taxon>
        <taxon>Aspergillus</taxon>
        <taxon>Aspergillus subgen. Nidulantes</taxon>
    </lineage>
</organism>
<sequence>MDKKTRWLLQHMFSDAIPSQFQLYRDRWYPLRIANSAAIDQMLATYTSHFSQDRPGHDLKHFILTNHTRALVGVRNSLDSPLVGYKQAFHNTLSVIAALACYSHLQRDILSWTLHMTAVAQLIEKAGFALDDMDAKVINLVRWFAFIHGSLYVS</sequence>
<evidence type="ECO:0000313" key="2">
    <source>
        <dbReference type="Proteomes" id="UP001610335"/>
    </source>
</evidence>
<name>A0ABR4I4Q2_9EURO</name>
<keyword evidence="2" id="KW-1185">Reference proteome</keyword>
<protein>
    <submittedName>
        <fullName evidence="1">Uncharacterized protein</fullName>
    </submittedName>
</protein>
<dbReference type="Proteomes" id="UP001610335">
    <property type="component" value="Unassembled WGS sequence"/>
</dbReference>
<reference evidence="1 2" key="1">
    <citation type="submission" date="2024-07" db="EMBL/GenBank/DDBJ databases">
        <title>Section-level genome sequencing and comparative genomics of Aspergillus sections Usti and Cavernicolus.</title>
        <authorList>
            <consortium name="Lawrence Berkeley National Laboratory"/>
            <person name="Nybo J.L."/>
            <person name="Vesth T.C."/>
            <person name="Theobald S."/>
            <person name="Frisvad J.C."/>
            <person name="Larsen T.O."/>
            <person name="Kjaerboelling I."/>
            <person name="Rothschild-Mancinelli K."/>
            <person name="Lyhne E.K."/>
            <person name="Kogle M.E."/>
            <person name="Barry K."/>
            <person name="Clum A."/>
            <person name="Na H."/>
            <person name="Ledsgaard L."/>
            <person name="Lin J."/>
            <person name="Lipzen A."/>
            <person name="Kuo A."/>
            <person name="Riley R."/>
            <person name="Mondo S."/>
            <person name="LaButti K."/>
            <person name="Haridas S."/>
            <person name="Pangalinan J."/>
            <person name="Salamov A.A."/>
            <person name="Simmons B.A."/>
            <person name="Magnuson J.K."/>
            <person name="Chen J."/>
            <person name="Drula E."/>
            <person name="Henrissat B."/>
            <person name="Wiebenga A."/>
            <person name="Lubbers R.J."/>
            <person name="Gomes A.C."/>
            <person name="Makela M.R."/>
            <person name="Stajich J."/>
            <person name="Grigoriev I.V."/>
            <person name="Mortensen U.H."/>
            <person name="De vries R.P."/>
            <person name="Baker S.E."/>
            <person name="Andersen M.R."/>
        </authorList>
    </citation>
    <scope>NUCLEOTIDE SEQUENCE [LARGE SCALE GENOMIC DNA]</scope>
    <source>
        <strain evidence="1 2">CBS 600.67</strain>
    </source>
</reference>
<accession>A0ABR4I4Q2</accession>